<dbReference type="GO" id="GO:0061630">
    <property type="term" value="F:ubiquitin protein ligase activity"/>
    <property type="evidence" value="ECO:0007669"/>
    <property type="project" value="UniProtKB-EC"/>
</dbReference>
<dbReference type="SMART" id="SM00353">
    <property type="entry name" value="HLH"/>
    <property type="match status" value="2"/>
</dbReference>
<keyword evidence="16" id="KW-1133">Transmembrane helix</keyword>
<dbReference type="InterPro" id="IPR001841">
    <property type="entry name" value="Znf_RING"/>
</dbReference>
<feature type="compositionally biased region" description="Low complexity" evidence="15">
    <location>
        <begin position="492"/>
        <end position="507"/>
    </location>
</feature>
<feature type="region of interest" description="Disordered" evidence="15">
    <location>
        <begin position="1145"/>
        <end position="1229"/>
    </location>
</feature>
<keyword evidence="7 14" id="KW-0863">Zinc-finger</keyword>
<evidence type="ECO:0000256" key="6">
    <source>
        <dbReference type="ARBA" id="ARBA00022723"/>
    </source>
</evidence>
<dbReference type="InterPro" id="IPR044278">
    <property type="entry name" value="BHLH95-like"/>
</dbReference>
<dbReference type="Pfam" id="PF00010">
    <property type="entry name" value="HLH"/>
    <property type="match status" value="2"/>
</dbReference>
<feature type="transmembrane region" description="Helical" evidence="16">
    <location>
        <begin position="26"/>
        <end position="48"/>
    </location>
</feature>
<dbReference type="InterPro" id="IPR013083">
    <property type="entry name" value="Znf_RING/FYVE/PHD"/>
</dbReference>
<dbReference type="GO" id="GO:0008270">
    <property type="term" value="F:zinc ion binding"/>
    <property type="evidence" value="ECO:0007669"/>
    <property type="project" value="UniProtKB-KW"/>
</dbReference>
<feature type="region of interest" description="Disordered" evidence="15">
    <location>
        <begin position="189"/>
        <end position="214"/>
    </location>
</feature>
<evidence type="ECO:0000256" key="16">
    <source>
        <dbReference type="SAM" id="Phobius"/>
    </source>
</evidence>
<dbReference type="Gene3D" id="4.10.280.10">
    <property type="entry name" value="Helix-loop-helix DNA-binding domain"/>
    <property type="match status" value="2"/>
</dbReference>
<dbReference type="InterPro" id="IPR036638">
    <property type="entry name" value="HLH_DNA-bd_sf"/>
</dbReference>
<keyword evidence="6" id="KW-0479">Metal-binding</keyword>
<evidence type="ECO:0000256" key="7">
    <source>
        <dbReference type="ARBA" id="ARBA00022771"/>
    </source>
</evidence>
<feature type="compositionally biased region" description="Polar residues" evidence="15">
    <location>
        <begin position="572"/>
        <end position="583"/>
    </location>
</feature>
<dbReference type="EC" id="2.3.2.27" evidence="4"/>
<reference evidence="20 21" key="1">
    <citation type="submission" date="2018-10" db="EMBL/GenBank/DDBJ databases">
        <title>A high-quality apple genome assembly.</title>
        <authorList>
            <person name="Hu J."/>
        </authorList>
    </citation>
    <scope>NUCLEOTIDE SEQUENCE [LARGE SCALE GENOMIC DNA]</scope>
    <source>
        <strain evidence="21">cv. HFTH1</strain>
        <tissue evidence="20">Young leaf</tissue>
    </source>
</reference>
<evidence type="ECO:0000256" key="3">
    <source>
        <dbReference type="ARBA" id="ARBA00004906"/>
    </source>
</evidence>
<feature type="region of interest" description="Disordered" evidence="15">
    <location>
        <begin position="548"/>
        <end position="599"/>
    </location>
</feature>
<feature type="region of interest" description="Disordered" evidence="15">
    <location>
        <begin position="945"/>
        <end position="966"/>
    </location>
</feature>
<feature type="region of interest" description="Disordered" evidence="15">
    <location>
        <begin position="615"/>
        <end position="667"/>
    </location>
</feature>
<name>A0A498HV62_MALDO</name>
<evidence type="ECO:0000256" key="8">
    <source>
        <dbReference type="ARBA" id="ARBA00022786"/>
    </source>
</evidence>
<proteinExistence type="predicted"/>
<dbReference type="GO" id="GO:0009960">
    <property type="term" value="P:endosperm development"/>
    <property type="evidence" value="ECO:0007669"/>
    <property type="project" value="InterPro"/>
</dbReference>
<dbReference type="PROSITE" id="PS50888">
    <property type="entry name" value="BHLH"/>
    <property type="match status" value="2"/>
</dbReference>
<dbReference type="PANTHER" id="PTHR46772">
    <property type="entry name" value="BHLH DOMAIN-CONTAINING PROTEIN"/>
    <property type="match status" value="1"/>
</dbReference>
<dbReference type="CDD" id="cd02116">
    <property type="entry name" value="ACT"/>
    <property type="match status" value="1"/>
</dbReference>
<dbReference type="GO" id="GO:0043161">
    <property type="term" value="P:proteasome-mediated ubiquitin-dependent protein catabolic process"/>
    <property type="evidence" value="ECO:0007669"/>
    <property type="project" value="UniProtKB-ARBA"/>
</dbReference>
<sequence>MQNEDNIGEPFESSSPRHLKNKKRRFFSSPTGIIRASSFDFLLLIVFIDRCGSRFGRSFTPLLLQHDNERFILVFDACFQARIARVCQSTNNDLFILKISSSSLISYTRSFILALMQGQRGTIGSLPEMLDFDHGSASNDAALDQQICWNSTRNPAERIPDYVQSPGDVNVGFVNSMGQERQHLSRWCLGEPSSSNSQSEVSRDERKPELGWSSSVDPCVEAASRLEERRYEPTNNLSLGNNVNTIFTQSSSSDAIPQNLNLNAAFAGHGGDNSQVMECPNTFKYNVSENEQIRPPSSSNPFMLPSGTAGFLMGENDGRSGSSLEGRRVSCKRKAMEGNIGQSSLSGSCSYFQHTDGGGRTSVPAHYNAGGSLSISTPSEQGNSRLGVVGRALASDSLPDSNAGRSSESTHRNFRVRINPSNQQNSIPSNRFSTGRAARHSSISSSHHSPSLLPVDHNMDLRPAPALDNMSSQNPPVVIHVPALPQNVQSLRWSGGSSSRTSSLSNSVVFGDRDAPQPPPLEEGSSRSMARHILDHPIFVPATELRNSARHPAGASTRNLPGGNASIPGNVASASRTGTSSGVNPAAAPTWVPPHNSHPQFPRRLSEYVRRSLFSASGSEPGSQGTNYLPMRSGPASSPEVGSSSGTGNQGHHQSHPRSASWMERHGDGGLGLPYSLRTLAAAGGEGSSRLVSEICNVLGLMRRGESLRFEDVMILDQSVLFGVADIHDRHRDMRLDVDNMSYEELLALEERIGNVNTGLSEETISKRLKHKKYVAVRSPADTEPCCVCQEEYNGGEDLGTLECGHDFHSECIKQWLMHKNLCPISIPWCCSIGLFKAPDSEEISNILSQLIHGHGSSASSCMPFKPTYMQSSVPPPIQAATPSEVLIPEARHEDHRRFAQLVNRSGTDQRVAGGNSNSAGVLASSSAFDFYDSGGYFTEEVKEGMESDGRRISSENDLGGYSCDSEGLEEAADAQLNSALPRSSSKRSRAAEVHNMSEKRRRSRINEKMKALQNLIPNSNKTDKASMLDEVIEYLKQLQLQVQMLTMRNGLSLHPMCLPGVMQPMQLPRIFEEGSNKFPKSGEGINPFYGTHENSVLSAFNLSAGCMISNPPMVIPSVANVATSEATFGFEPSIQAHYRPYSVPSSSKELVSDSEPQTKLDTIRTGKSTSSDVDREKVSSSGPTPTNTMEQKEVVIKESSGKVGDRDRDGGGDESDHGVHTWTERERRKKMRSMFSNLHALLPQLPAKADKSTIVDEAIRYIKSLEHTLQTTQTQGLDKFSALTASNTELTCDTREAFLADHFHQGPPTSNNLALPASLFPPPASFQTWFSPNFVMNMSGNDAQISVCSPPKPGLLTTMFYILEKHKLDVVSAHVSSDRYRCMYMIHAHKQPQQLVEHSHHLIHASLSSLSLSSPIHTELSSPPQFLNFPICTVPTVSLSPLFLSLLSSSSSSSVRKEGEWN</sequence>
<dbReference type="GO" id="GO:0046983">
    <property type="term" value="F:protein dimerization activity"/>
    <property type="evidence" value="ECO:0007669"/>
    <property type="project" value="InterPro"/>
</dbReference>
<keyword evidence="8" id="KW-0833">Ubl conjugation pathway</keyword>
<dbReference type="PROSITE" id="PS50089">
    <property type="entry name" value="ZF_RING_2"/>
    <property type="match status" value="1"/>
</dbReference>
<evidence type="ECO:0000259" key="18">
    <source>
        <dbReference type="PROSITE" id="PS50888"/>
    </source>
</evidence>
<feature type="compositionally biased region" description="Polar residues" evidence="15">
    <location>
        <begin position="1145"/>
        <end position="1156"/>
    </location>
</feature>
<dbReference type="PANTHER" id="PTHR46772:SF2">
    <property type="entry name" value="BHLH DOMAIN-CONTAINING PROTEIN"/>
    <property type="match status" value="1"/>
</dbReference>
<keyword evidence="21" id="KW-1185">Reference proteome</keyword>
<evidence type="ECO:0000256" key="14">
    <source>
        <dbReference type="PROSITE-ProRule" id="PRU00175"/>
    </source>
</evidence>
<gene>
    <name evidence="20" type="ORF">DVH24_012477</name>
</gene>
<keyword evidence="9" id="KW-0862">Zinc</keyword>
<comment type="subcellular location">
    <subcellularLocation>
        <location evidence="2">Nucleus</location>
    </subcellularLocation>
</comment>
<accession>A0A498HV62</accession>
<evidence type="ECO:0000256" key="5">
    <source>
        <dbReference type="ARBA" id="ARBA00022679"/>
    </source>
</evidence>
<dbReference type="GO" id="GO:0005634">
    <property type="term" value="C:nucleus"/>
    <property type="evidence" value="ECO:0007669"/>
    <property type="project" value="UniProtKB-SubCell"/>
</dbReference>
<dbReference type="FunFam" id="4.10.280.10:FF:000004">
    <property type="entry name" value="Basic helix-loop-helix transcription factor"/>
    <property type="match status" value="1"/>
</dbReference>
<evidence type="ECO:0000259" key="17">
    <source>
        <dbReference type="PROSITE" id="PS50089"/>
    </source>
</evidence>
<feature type="compositionally biased region" description="Polar residues" evidence="15">
    <location>
        <begin position="615"/>
        <end position="627"/>
    </location>
</feature>
<feature type="compositionally biased region" description="Basic and acidic residues" evidence="15">
    <location>
        <begin position="990"/>
        <end position="1004"/>
    </location>
</feature>
<keyword evidence="13" id="KW-0539">Nucleus</keyword>
<dbReference type="GO" id="GO:0003700">
    <property type="term" value="F:DNA-binding transcription factor activity"/>
    <property type="evidence" value="ECO:0007669"/>
    <property type="project" value="InterPro"/>
</dbReference>
<feature type="domain" description="BHLH" evidence="18">
    <location>
        <begin position="1216"/>
        <end position="1266"/>
    </location>
</feature>
<evidence type="ECO:0000256" key="11">
    <source>
        <dbReference type="ARBA" id="ARBA00023125"/>
    </source>
</evidence>
<keyword evidence="5" id="KW-0808">Transferase</keyword>
<comment type="caution">
    <text evidence="20">The sequence shown here is derived from an EMBL/GenBank/DDBJ whole genome shotgun (WGS) entry which is preliminary data.</text>
</comment>
<evidence type="ECO:0000256" key="12">
    <source>
        <dbReference type="ARBA" id="ARBA00023163"/>
    </source>
</evidence>
<evidence type="ECO:0000256" key="4">
    <source>
        <dbReference type="ARBA" id="ARBA00012483"/>
    </source>
</evidence>
<keyword evidence="11" id="KW-0238">DNA-binding</keyword>
<keyword evidence="10" id="KW-0805">Transcription regulation</keyword>
<organism evidence="20 21">
    <name type="scientific">Malus domestica</name>
    <name type="common">Apple</name>
    <name type="synonym">Pyrus malus</name>
    <dbReference type="NCBI Taxonomy" id="3750"/>
    <lineage>
        <taxon>Eukaryota</taxon>
        <taxon>Viridiplantae</taxon>
        <taxon>Streptophyta</taxon>
        <taxon>Embryophyta</taxon>
        <taxon>Tracheophyta</taxon>
        <taxon>Spermatophyta</taxon>
        <taxon>Magnoliopsida</taxon>
        <taxon>eudicotyledons</taxon>
        <taxon>Gunneridae</taxon>
        <taxon>Pentapetalae</taxon>
        <taxon>rosids</taxon>
        <taxon>fabids</taxon>
        <taxon>Rosales</taxon>
        <taxon>Rosaceae</taxon>
        <taxon>Amygdaloideae</taxon>
        <taxon>Maleae</taxon>
        <taxon>Malus</taxon>
    </lineage>
</organism>
<comment type="catalytic activity">
    <reaction evidence="1">
        <text>S-ubiquitinyl-[E2 ubiquitin-conjugating enzyme]-L-cysteine + [acceptor protein]-L-lysine = [E2 ubiquitin-conjugating enzyme]-L-cysteine + N(6)-ubiquitinyl-[acceptor protein]-L-lysine.</text>
        <dbReference type="EC" id="2.3.2.27"/>
    </reaction>
</comment>
<evidence type="ECO:0000256" key="9">
    <source>
        <dbReference type="ARBA" id="ARBA00022833"/>
    </source>
</evidence>
<feature type="domain" description="RING-type" evidence="17">
    <location>
        <begin position="786"/>
        <end position="825"/>
    </location>
</feature>
<comment type="pathway">
    <text evidence="3">Protein modification; protein ubiquitination.</text>
</comment>
<dbReference type="Proteomes" id="UP000290289">
    <property type="component" value="Chromosome 15"/>
</dbReference>
<feature type="compositionally biased region" description="Low complexity" evidence="15">
    <location>
        <begin position="440"/>
        <end position="451"/>
    </location>
</feature>
<feature type="compositionally biased region" description="Basic and acidic residues" evidence="15">
    <location>
        <begin position="1191"/>
        <end position="1227"/>
    </location>
</feature>
<dbReference type="SUPFAM" id="SSF57850">
    <property type="entry name" value="RING/U-box"/>
    <property type="match status" value="1"/>
</dbReference>
<feature type="compositionally biased region" description="Low complexity" evidence="15">
    <location>
        <begin position="418"/>
        <end position="430"/>
    </location>
</feature>
<dbReference type="FunFam" id="3.30.40.10:FF:000309">
    <property type="entry name" value="E3 ubiquitin-protein ligase MBR2"/>
    <property type="match status" value="1"/>
</dbReference>
<dbReference type="InterPro" id="IPR011598">
    <property type="entry name" value="bHLH_dom"/>
</dbReference>
<evidence type="ECO:0000313" key="20">
    <source>
        <dbReference type="EMBL" id="RXH72793.1"/>
    </source>
</evidence>
<dbReference type="InterPro" id="IPR045239">
    <property type="entry name" value="bHLH95_bHLH"/>
</dbReference>
<feature type="compositionally biased region" description="Polar residues" evidence="15">
    <location>
        <begin position="640"/>
        <end position="652"/>
    </location>
</feature>
<dbReference type="SMART" id="SM00184">
    <property type="entry name" value="RING"/>
    <property type="match status" value="1"/>
</dbReference>
<keyword evidence="12" id="KW-0804">Transcription</keyword>
<dbReference type="InterPro" id="IPR002912">
    <property type="entry name" value="ACT_dom"/>
</dbReference>
<dbReference type="EMBL" id="RDQH01000341">
    <property type="protein sequence ID" value="RXH72793.1"/>
    <property type="molecule type" value="Genomic_DNA"/>
</dbReference>
<dbReference type="InterPro" id="IPR047265">
    <property type="entry name" value="PIF1-like_bHLH"/>
</dbReference>
<dbReference type="GO" id="GO:0010228">
    <property type="term" value="P:vegetative to reproductive phase transition of meristem"/>
    <property type="evidence" value="ECO:0007669"/>
    <property type="project" value="UniProtKB-ARBA"/>
</dbReference>
<feature type="region of interest" description="Disordered" evidence="15">
    <location>
        <begin position="492"/>
        <end position="526"/>
    </location>
</feature>
<feature type="region of interest" description="Disordered" evidence="15">
    <location>
        <begin position="395"/>
        <end position="454"/>
    </location>
</feature>
<feature type="region of interest" description="Disordered" evidence="15">
    <location>
        <begin position="978"/>
        <end position="1004"/>
    </location>
</feature>
<dbReference type="Gene3D" id="3.30.40.10">
    <property type="entry name" value="Zinc/RING finger domain, C3HC4 (zinc finger)"/>
    <property type="match status" value="1"/>
</dbReference>
<evidence type="ECO:0000256" key="10">
    <source>
        <dbReference type="ARBA" id="ARBA00023015"/>
    </source>
</evidence>
<keyword evidence="16" id="KW-0812">Transmembrane</keyword>
<dbReference type="Pfam" id="PF13639">
    <property type="entry name" value="zf-RING_2"/>
    <property type="match status" value="1"/>
</dbReference>
<evidence type="ECO:0000256" key="13">
    <source>
        <dbReference type="ARBA" id="ARBA00023242"/>
    </source>
</evidence>
<keyword evidence="16" id="KW-0472">Membrane</keyword>
<dbReference type="PROSITE" id="PS51671">
    <property type="entry name" value="ACT"/>
    <property type="match status" value="1"/>
</dbReference>
<evidence type="ECO:0000259" key="19">
    <source>
        <dbReference type="PROSITE" id="PS51671"/>
    </source>
</evidence>
<evidence type="ECO:0000256" key="2">
    <source>
        <dbReference type="ARBA" id="ARBA00004123"/>
    </source>
</evidence>
<feature type="compositionally biased region" description="Polar residues" evidence="15">
    <location>
        <begin position="1180"/>
        <end position="1190"/>
    </location>
</feature>
<feature type="compositionally biased region" description="Polar residues" evidence="15">
    <location>
        <begin position="398"/>
        <end position="407"/>
    </location>
</feature>
<dbReference type="SUPFAM" id="SSF47459">
    <property type="entry name" value="HLH, helix-loop-helix DNA-binding domain"/>
    <property type="match status" value="2"/>
</dbReference>
<dbReference type="CDD" id="cd11445">
    <property type="entry name" value="bHLH_AtPIF_like"/>
    <property type="match status" value="1"/>
</dbReference>
<feature type="domain" description="ACT" evidence="19">
    <location>
        <begin position="1345"/>
        <end position="1424"/>
    </location>
</feature>
<feature type="domain" description="BHLH" evidence="18">
    <location>
        <begin position="990"/>
        <end position="1039"/>
    </location>
</feature>
<evidence type="ECO:0000256" key="15">
    <source>
        <dbReference type="SAM" id="MobiDB-lite"/>
    </source>
</evidence>
<dbReference type="GO" id="GO:0003677">
    <property type="term" value="F:DNA binding"/>
    <property type="evidence" value="ECO:0007669"/>
    <property type="project" value="UniProtKB-KW"/>
</dbReference>
<dbReference type="CDD" id="cd11393">
    <property type="entry name" value="bHLH_AtbHLH_like"/>
    <property type="match status" value="1"/>
</dbReference>
<feature type="compositionally biased region" description="Basic and acidic residues" evidence="15">
    <location>
        <begin position="945"/>
        <end position="955"/>
    </location>
</feature>
<evidence type="ECO:0000313" key="21">
    <source>
        <dbReference type="Proteomes" id="UP000290289"/>
    </source>
</evidence>
<protein>
    <recommendedName>
        <fullName evidence="4">RING-type E3 ubiquitin transferase</fullName>
        <ecNumber evidence="4">2.3.2.27</ecNumber>
    </recommendedName>
</protein>
<evidence type="ECO:0000256" key="1">
    <source>
        <dbReference type="ARBA" id="ARBA00000900"/>
    </source>
</evidence>